<accession>A0A3B0VQ61</accession>
<protein>
    <submittedName>
        <fullName evidence="1">3-methylmercaptopropionyl-CoA ligase (DmdB)</fullName>
    </submittedName>
</protein>
<dbReference type="AlphaFoldDB" id="A0A3B0VQ61"/>
<evidence type="ECO:0000313" key="1">
    <source>
        <dbReference type="EMBL" id="VAW40527.1"/>
    </source>
</evidence>
<dbReference type="SUPFAM" id="SSF56801">
    <property type="entry name" value="Acetyl-CoA synthetase-like"/>
    <property type="match status" value="1"/>
</dbReference>
<dbReference type="Gene3D" id="3.40.50.980">
    <property type="match status" value="1"/>
</dbReference>
<keyword evidence="1" id="KW-0436">Ligase</keyword>
<dbReference type="GO" id="GO:0016874">
    <property type="term" value="F:ligase activity"/>
    <property type="evidence" value="ECO:0007669"/>
    <property type="project" value="UniProtKB-KW"/>
</dbReference>
<sequence>MEVPLTPLEFGRRARKLYADREAVVDGELRLTYEQFFDRCDRWSSALQA</sequence>
<name>A0A3B0VQ61_9ZZZZ</name>
<dbReference type="EMBL" id="UOEU01000802">
    <property type="protein sequence ID" value="VAW40527.1"/>
    <property type="molecule type" value="Genomic_DNA"/>
</dbReference>
<organism evidence="1">
    <name type="scientific">hydrothermal vent metagenome</name>
    <dbReference type="NCBI Taxonomy" id="652676"/>
    <lineage>
        <taxon>unclassified sequences</taxon>
        <taxon>metagenomes</taxon>
        <taxon>ecological metagenomes</taxon>
    </lineage>
</organism>
<reference evidence="1" key="1">
    <citation type="submission" date="2018-06" db="EMBL/GenBank/DDBJ databases">
        <authorList>
            <person name="Zhirakovskaya E."/>
        </authorList>
    </citation>
    <scope>NUCLEOTIDE SEQUENCE</scope>
</reference>
<feature type="non-terminal residue" evidence="1">
    <location>
        <position position="49"/>
    </location>
</feature>
<gene>
    <name evidence="1" type="ORF">MNBD_CHLOROFLEXI01-2345</name>
</gene>
<proteinExistence type="predicted"/>